<dbReference type="EMBL" id="ASWJ01000008">
    <property type="protein sequence ID" value="EOW80483.1"/>
    <property type="molecule type" value="Genomic_DNA"/>
</dbReference>
<dbReference type="Proteomes" id="UP000014113">
    <property type="component" value="Unassembled WGS sequence"/>
</dbReference>
<evidence type="ECO:0000313" key="2">
    <source>
        <dbReference type="Proteomes" id="UP000014113"/>
    </source>
</evidence>
<dbReference type="AlphaFoldDB" id="S0KRT0"/>
<proteinExistence type="predicted"/>
<comment type="caution">
    <text evidence="1">The sequence shown here is derived from an EMBL/GenBank/DDBJ whole genome shotgun (WGS) entry which is preliminary data.</text>
</comment>
<reference evidence="1 2" key="1">
    <citation type="submission" date="2013-03" db="EMBL/GenBank/DDBJ databases">
        <title>The Genome Sequence of Enterococcus columbae ATCC_51263 (PacBio/Illumina hybrid assembly).</title>
        <authorList>
            <consortium name="The Broad Institute Genomics Platform"/>
            <consortium name="The Broad Institute Genome Sequencing Center for Infectious Disease"/>
            <person name="Earl A."/>
            <person name="Russ C."/>
            <person name="Gilmore M."/>
            <person name="Surin D."/>
            <person name="Walker B."/>
            <person name="Young S."/>
            <person name="Zeng Q."/>
            <person name="Gargeya S."/>
            <person name="Fitzgerald M."/>
            <person name="Haas B."/>
            <person name="Abouelleil A."/>
            <person name="Allen A.W."/>
            <person name="Alvarado L."/>
            <person name="Arachchi H.M."/>
            <person name="Berlin A.M."/>
            <person name="Chapman S.B."/>
            <person name="Gainer-Dewar J."/>
            <person name="Goldberg J."/>
            <person name="Griggs A."/>
            <person name="Gujja S."/>
            <person name="Hansen M."/>
            <person name="Howarth C."/>
            <person name="Imamovic A."/>
            <person name="Ireland A."/>
            <person name="Larimer J."/>
            <person name="McCowan C."/>
            <person name="Murphy C."/>
            <person name="Pearson M."/>
            <person name="Poon T.W."/>
            <person name="Priest M."/>
            <person name="Roberts A."/>
            <person name="Saif S."/>
            <person name="Shea T."/>
            <person name="Sisk P."/>
            <person name="Sykes S."/>
            <person name="Wortman J."/>
            <person name="Nusbaum C."/>
            <person name="Birren B."/>
        </authorList>
    </citation>
    <scope>NUCLEOTIDE SEQUENCE [LARGE SCALE GENOMIC DNA]</scope>
    <source>
        <strain evidence="1 2">ATCC 51263</strain>
    </source>
</reference>
<protein>
    <submittedName>
        <fullName evidence="1">Uncharacterized protein</fullName>
    </submittedName>
</protein>
<evidence type="ECO:0000313" key="1">
    <source>
        <dbReference type="EMBL" id="EOW80483.1"/>
    </source>
</evidence>
<name>S0KRT0_9ENTE</name>
<organism evidence="1 2">
    <name type="scientific">Enterococcus columbae DSM 7374 = ATCC 51263</name>
    <dbReference type="NCBI Taxonomy" id="1121865"/>
    <lineage>
        <taxon>Bacteria</taxon>
        <taxon>Bacillati</taxon>
        <taxon>Bacillota</taxon>
        <taxon>Bacilli</taxon>
        <taxon>Lactobacillales</taxon>
        <taxon>Enterococcaceae</taxon>
        <taxon>Enterococcus</taxon>
    </lineage>
</organism>
<accession>S0KRT0</accession>
<sequence>MNLAIFLFAKQKGCEKADLDRRKFECYTPFEK</sequence>
<gene>
    <name evidence="1" type="ORF">I568_01660</name>
</gene>
<keyword evidence="2" id="KW-1185">Reference proteome</keyword>